<gene>
    <name evidence="7" type="ORF">BHAP_2215</name>
</gene>
<name>A0A261FSC6_9BIFI</name>
<evidence type="ECO:0000313" key="7">
    <source>
        <dbReference type="EMBL" id="OZG61885.1"/>
    </source>
</evidence>
<evidence type="ECO:0000256" key="1">
    <source>
        <dbReference type="ARBA" id="ARBA00007806"/>
    </source>
</evidence>
<evidence type="ECO:0000259" key="5">
    <source>
        <dbReference type="Pfam" id="PF17137"/>
    </source>
</evidence>
<feature type="domain" description="Glycosyl hydrolase family 31 C-terminal" evidence="6">
    <location>
        <begin position="554"/>
        <end position="679"/>
    </location>
</feature>
<feature type="domain" description="Glycoside hydrolase family 31 TIM barrel" evidence="4">
    <location>
        <begin position="243"/>
        <end position="546"/>
    </location>
</feature>
<dbReference type="Pfam" id="PF01055">
    <property type="entry name" value="Glyco_hydro_31_2nd"/>
    <property type="match status" value="1"/>
</dbReference>
<dbReference type="GO" id="GO:0005975">
    <property type="term" value="P:carbohydrate metabolic process"/>
    <property type="evidence" value="ECO:0007669"/>
    <property type="project" value="InterPro"/>
</dbReference>
<keyword evidence="8" id="KW-1185">Reference proteome</keyword>
<dbReference type="Gene3D" id="2.60.40.1180">
    <property type="entry name" value="Golgi alpha-mannosidase II"/>
    <property type="match status" value="2"/>
</dbReference>
<evidence type="ECO:0000256" key="2">
    <source>
        <dbReference type="RuleBase" id="RU361185"/>
    </source>
</evidence>
<dbReference type="AlphaFoldDB" id="A0A261FSC6"/>
<evidence type="ECO:0000259" key="4">
    <source>
        <dbReference type="Pfam" id="PF01055"/>
    </source>
</evidence>
<dbReference type="InterPro" id="IPR033403">
    <property type="entry name" value="DUF5110"/>
</dbReference>
<dbReference type="OrthoDB" id="176168at2"/>
<feature type="domain" description="DUF5110" evidence="5">
    <location>
        <begin position="696"/>
        <end position="771"/>
    </location>
</feature>
<dbReference type="PANTHER" id="PTHR22762:SF89">
    <property type="entry name" value="ALPHA-XYLOSIDASE"/>
    <property type="match status" value="1"/>
</dbReference>
<dbReference type="InterPro" id="IPR000322">
    <property type="entry name" value="Glyco_hydro_31_TIM"/>
</dbReference>
<dbReference type="Proteomes" id="UP000216074">
    <property type="component" value="Unassembled WGS sequence"/>
</dbReference>
<dbReference type="SUPFAM" id="SSF51445">
    <property type="entry name" value="(Trans)glycosidases"/>
    <property type="match status" value="1"/>
</dbReference>
<dbReference type="CDD" id="cd06595">
    <property type="entry name" value="GH31_u1"/>
    <property type="match status" value="1"/>
</dbReference>
<dbReference type="SUPFAM" id="SSF51011">
    <property type="entry name" value="Glycosyl hydrolase domain"/>
    <property type="match status" value="1"/>
</dbReference>
<protein>
    <submittedName>
        <fullName evidence="7">Alpha-glucosidase</fullName>
    </submittedName>
</protein>
<dbReference type="InterPro" id="IPR048395">
    <property type="entry name" value="Glyco_hydro_31_C"/>
</dbReference>
<dbReference type="RefSeq" id="WP_094730714.1">
    <property type="nucleotide sequence ID" value="NZ_MWWY01000055.1"/>
</dbReference>
<evidence type="ECO:0000256" key="3">
    <source>
        <dbReference type="SAM" id="MobiDB-lite"/>
    </source>
</evidence>
<feature type="compositionally biased region" description="Polar residues" evidence="3">
    <location>
        <begin position="10"/>
        <end position="24"/>
    </location>
</feature>
<evidence type="ECO:0000259" key="6">
    <source>
        <dbReference type="Pfam" id="PF21365"/>
    </source>
</evidence>
<dbReference type="Pfam" id="PF17137">
    <property type="entry name" value="DUF5110"/>
    <property type="match status" value="1"/>
</dbReference>
<organism evidence="7 8">
    <name type="scientific">Bifidobacterium hapali</name>
    <dbReference type="NCBI Taxonomy" id="1630172"/>
    <lineage>
        <taxon>Bacteria</taxon>
        <taxon>Bacillati</taxon>
        <taxon>Actinomycetota</taxon>
        <taxon>Actinomycetes</taxon>
        <taxon>Bifidobacteriales</taxon>
        <taxon>Bifidobacteriaceae</taxon>
        <taxon>Bifidobacterium</taxon>
    </lineage>
</organism>
<dbReference type="InterPro" id="IPR017853">
    <property type="entry name" value="GH"/>
</dbReference>
<keyword evidence="2" id="KW-0326">Glycosidase</keyword>
<dbReference type="Gene3D" id="3.20.20.80">
    <property type="entry name" value="Glycosidases"/>
    <property type="match status" value="1"/>
</dbReference>
<reference evidence="7 8" key="1">
    <citation type="journal article" date="2017" name="BMC Genomics">
        <title>Comparative genomic and phylogenomic analyses of the Bifidobacteriaceae family.</title>
        <authorList>
            <person name="Lugli G.A."/>
            <person name="Milani C."/>
            <person name="Turroni F."/>
            <person name="Duranti S."/>
            <person name="Mancabelli L."/>
            <person name="Mangifesta M."/>
            <person name="Ferrario C."/>
            <person name="Modesto M."/>
            <person name="Mattarelli P."/>
            <person name="Jiri K."/>
            <person name="van Sinderen D."/>
            <person name="Ventura M."/>
        </authorList>
    </citation>
    <scope>NUCLEOTIDE SEQUENCE [LARGE SCALE GENOMIC DNA]</scope>
    <source>
        <strain evidence="7 8">DSM 100202</strain>
    </source>
</reference>
<comment type="caution">
    <text evidence="7">The sequence shown here is derived from an EMBL/GenBank/DDBJ whole genome shotgun (WGS) entry which is preliminary data.</text>
</comment>
<keyword evidence="2" id="KW-0378">Hydrolase</keyword>
<comment type="similarity">
    <text evidence="1 2">Belongs to the glycosyl hydrolase 31 family.</text>
</comment>
<dbReference type="GO" id="GO:0006491">
    <property type="term" value="P:N-glycan processing"/>
    <property type="evidence" value="ECO:0007669"/>
    <property type="project" value="TreeGrafter"/>
</dbReference>
<dbReference type="InterPro" id="IPR013780">
    <property type="entry name" value="Glyco_hydro_b"/>
</dbReference>
<accession>A0A261FSC6</accession>
<dbReference type="Pfam" id="PF21365">
    <property type="entry name" value="Glyco_hydro_31_3rd"/>
    <property type="match status" value="1"/>
</dbReference>
<evidence type="ECO:0000313" key="8">
    <source>
        <dbReference type="Proteomes" id="UP000216074"/>
    </source>
</evidence>
<dbReference type="PANTHER" id="PTHR22762">
    <property type="entry name" value="ALPHA-GLUCOSIDASE"/>
    <property type="match status" value="1"/>
</dbReference>
<dbReference type="GO" id="GO:0090599">
    <property type="term" value="F:alpha-glucosidase activity"/>
    <property type="evidence" value="ECO:0007669"/>
    <property type="project" value="TreeGrafter"/>
</dbReference>
<feature type="region of interest" description="Disordered" evidence="3">
    <location>
        <begin position="1"/>
        <end position="24"/>
    </location>
</feature>
<proteinExistence type="inferred from homology"/>
<sequence>MTTPLPHADNTPNTTNAHASTTLATPPISATPVHLTPVTHSSNIIQGDHWRISVLSDSLIRLEWSDSGHFEDHATQTVVSRDFSNSNTNTSNANDNTRPTFTVTHRNGFLLLDTPSLRLEYDGKPFSREGLCISVKGGANGSDVWHYGDEPSGNLGGTARTLDGVNGRIDVGHGVLAMNGWAVLDDSTSNIVASEPVKHGIATPFGTWVAPRDHAETDLYFFAHGRRYRDAIRDFYRLTGPVPLLPRFVFGNWWSRYHRYSDAEYRTLMRRFEHEGIPFSVAVIDMDWHLVDDVPAQYGTGWTGYTWNPKLFPNPHDFLDWLHEQGLKATLNVHPRDGVRAFEQPYAKIAAAMGVDTSHNEPVDFDLTNPTFIRAYLDMHHDLEREGVDFWWLDWQQGGVTHMPGLDPLWMLNYLHYHDSGRDGRWPLTFSRYAGPGSHRYPIGFSGDTIVTWDSLRFQPYFTATASNIGYGWWSHDIGGHMFGERDEELEARWYQLGTFSPINRLHSTDSPFNGKEPWNFHEPVRSAMVAALRLRQALVPYLYTMNWRAATDGMPLIEPMYWADAELPDAYQTPNEFRFGTELIVAPITEPIDRATMRAHANVWLPSGVWFDLFTGRRYDAGHVDTNGVCNADNTADIAGVSDTKNVANDSENRRGRIIDVWRTINEMSVFAKAGAIVPLATNSTDNSVANPQALTLLVFPGASGSFELLEDDGTYPGVDDRGIVRDDRLARTQITFTWGETDAQLTIHSVTGNVTAVPATRDWTIALRGVAPTNVTVTIDRQPVDTSVNYDPTTLTLSVTVPSTTDQSVEITFPNGLRIADDPWMGDCQQLLQDAQVDYVSKEAAWDAIKRLGKRAVASFGPITRPVDPNLPSWLPQTRPSALPDTVAHALAEILNRC</sequence>
<dbReference type="EMBL" id="MWWY01000055">
    <property type="protein sequence ID" value="OZG61885.1"/>
    <property type="molecule type" value="Genomic_DNA"/>
</dbReference>